<dbReference type="Gene3D" id="3.40.960.10">
    <property type="entry name" value="VSR Endonuclease"/>
    <property type="match status" value="1"/>
</dbReference>
<dbReference type="AlphaFoldDB" id="A0A840F0C1"/>
<dbReference type="Proteomes" id="UP000551501">
    <property type="component" value="Unassembled WGS sequence"/>
</dbReference>
<dbReference type="GO" id="GO:0004519">
    <property type="term" value="F:endonuclease activity"/>
    <property type="evidence" value="ECO:0007669"/>
    <property type="project" value="UniProtKB-KW"/>
</dbReference>
<organism evidence="1 2">
    <name type="scientific">Gordonia humi</name>
    <dbReference type="NCBI Taxonomy" id="686429"/>
    <lineage>
        <taxon>Bacteria</taxon>
        <taxon>Bacillati</taxon>
        <taxon>Actinomycetota</taxon>
        <taxon>Actinomycetes</taxon>
        <taxon>Mycobacteriales</taxon>
        <taxon>Gordoniaceae</taxon>
        <taxon>Gordonia</taxon>
    </lineage>
</organism>
<dbReference type="EMBL" id="JACIFP010000001">
    <property type="protein sequence ID" value="MBB4135446.1"/>
    <property type="molecule type" value="Genomic_DNA"/>
</dbReference>
<name>A0A840F0C1_9ACTN</name>
<sequence length="277" mass="31343">MDTGVYRWGQLCRLAPKKDIELAIADGMVTKLRHGWYSTPAADKRVEHAVRIGGVVSCATALEMHGVWVPAQRNRLHVRGNDGAARTHPLWCRQHGRQPREFESVDDMLTALRHAARCLPPEDFVVVCDSIVNKGLMDRSDLIAEFVDRSAKFQRVLDKIDGRAESGIETMVRLRLQALNIHARPQVRIPMVGRVDLLIGTSLIIETDGVEFHSSPDAGENDKRRDSEAHALGFHTIRLTYRQVTGDWAWALRQIRAMMRRGEHRRPVDVQLDSPLT</sequence>
<dbReference type="InterPro" id="IPR011335">
    <property type="entry name" value="Restrct_endonuc-II-like"/>
</dbReference>
<keyword evidence="1" id="KW-0255">Endonuclease</keyword>
<proteinExistence type="predicted"/>
<evidence type="ECO:0000313" key="2">
    <source>
        <dbReference type="Proteomes" id="UP000551501"/>
    </source>
</evidence>
<dbReference type="RefSeq" id="WP_183370489.1">
    <property type="nucleotide sequence ID" value="NZ_BAABHL010000065.1"/>
</dbReference>
<comment type="caution">
    <text evidence="1">The sequence shown here is derived from an EMBL/GenBank/DDBJ whole genome shotgun (WGS) entry which is preliminary data.</text>
</comment>
<evidence type="ECO:0000313" key="1">
    <source>
        <dbReference type="EMBL" id="MBB4135446.1"/>
    </source>
</evidence>
<keyword evidence="1" id="KW-0540">Nuclease</keyword>
<keyword evidence="2" id="KW-1185">Reference proteome</keyword>
<accession>A0A840F0C1</accession>
<reference evidence="1 2" key="1">
    <citation type="submission" date="2020-08" db="EMBL/GenBank/DDBJ databases">
        <title>Sequencing the genomes of 1000 actinobacteria strains.</title>
        <authorList>
            <person name="Klenk H.-P."/>
        </authorList>
    </citation>
    <scope>NUCLEOTIDE SEQUENCE [LARGE SCALE GENOMIC DNA]</scope>
    <source>
        <strain evidence="1 2">DSM 45298</strain>
    </source>
</reference>
<gene>
    <name evidence="1" type="ORF">BKA16_001998</name>
</gene>
<dbReference type="SUPFAM" id="SSF52980">
    <property type="entry name" value="Restriction endonuclease-like"/>
    <property type="match status" value="1"/>
</dbReference>
<keyword evidence="1" id="KW-0378">Hydrolase</keyword>
<protein>
    <submittedName>
        <fullName evidence="1">Very-short-patch-repair endonuclease</fullName>
    </submittedName>
</protein>